<dbReference type="PANTHER" id="PTHR39639:SF1">
    <property type="entry name" value="DUF262 DOMAIN-CONTAINING PROTEIN"/>
    <property type="match status" value="1"/>
</dbReference>
<dbReference type="AlphaFoldDB" id="A0A921HUR6"/>
<protein>
    <submittedName>
        <fullName evidence="3">DUF262 domain-containing protein</fullName>
    </submittedName>
</protein>
<dbReference type="EMBL" id="DYVX01000017">
    <property type="protein sequence ID" value="HJF91246.1"/>
    <property type="molecule type" value="Genomic_DNA"/>
</dbReference>
<dbReference type="InterPro" id="IPR004919">
    <property type="entry name" value="GmrSD_N"/>
</dbReference>
<sequence>MEEKDFNNLDGQEIEQEDTSSGVLITQPFSPNDIKLSNPPMNLGDLIDMIQYDWIDFHTEYQRNEDLWSPGKQSRLIESAMLGLRLPAFYFEEVTRRHWKIIDGLQRCCAIRNFCVNESLELCELEFLDFNGKKFSDLPFDLKRDIRMLPVTVNLLNSGVPDKVKYILFKRLNTGGMELKPQEIRNAVFQGKAIELVKELAVNSAFLKATGHKIPTKRMQDQDFVTRFMAFYLLGYENYEPDLDNFMNTCLEMINHGKISEEDINHMKKDFTRGMELAYEIFGNDAFRKRESVTDNRRPINKAYFEVIAVTLAKVDENDSVLILAHKELFRTNLIAEMNRNRSYNYSFSGGTGQPDNVKRRFSRFAEILRKSINNETI</sequence>
<dbReference type="PANTHER" id="PTHR39639">
    <property type="entry name" value="CHROMOSOME 16, WHOLE GENOME SHOTGUN SEQUENCE"/>
    <property type="match status" value="1"/>
</dbReference>
<reference evidence="3" key="1">
    <citation type="journal article" date="2021" name="PeerJ">
        <title>Extensive microbial diversity within the chicken gut microbiome revealed by metagenomics and culture.</title>
        <authorList>
            <person name="Gilroy R."/>
            <person name="Ravi A."/>
            <person name="Getino M."/>
            <person name="Pursley I."/>
            <person name="Horton D.L."/>
            <person name="Alikhan N.F."/>
            <person name="Baker D."/>
            <person name="Gharbi K."/>
            <person name="Hall N."/>
            <person name="Watson M."/>
            <person name="Adriaenssens E.M."/>
            <person name="Foster-Nyarko E."/>
            <person name="Jarju S."/>
            <person name="Secka A."/>
            <person name="Antonio M."/>
            <person name="Oren A."/>
            <person name="Chaudhuri R.R."/>
            <person name="La Ragione R."/>
            <person name="Hildebrand F."/>
            <person name="Pallen M.J."/>
        </authorList>
    </citation>
    <scope>NUCLEOTIDE SEQUENCE</scope>
    <source>
        <strain evidence="3">CHK55-1828</strain>
    </source>
</reference>
<name>A0A921HUR6_9BACT</name>
<feature type="domain" description="GmrSD restriction endonucleases N-terminal" evidence="2">
    <location>
        <begin position="57"/>
        <end position="189"/>
    </location>
</feature>
<organism evidence="3 4">
    <name type="scientific">Mediterranea massiliensis</name>
    <dbReference type="NCBI Taxonomy" id="1841865"/>
    <lineage>
        <taxon>Bacteria</taxon>
        <taxon>Pseudomonadati</taxon>
        <taxon>Bacteroidota</taxon>
        <taxon>Bacteroidia</taxon>
        <taxon>Bacteroidales</taxon>
        <taxon>Bacteroidaceae</taxon>
        <taxon>Mediterranea</taxon>
    </lineage>
</organism>
<dbReference type="Pfam" id="PF03235">
    <property type="entry name" value="GmrSD_N"/>
    <property type="match status" value="1"/>
</dbReference>
<gene>
    <name evidence="3" type="ORF">K8W02_02495</name>
</gene>
<proteinExistence type="predicted"/>
<reference evidence="3" key="2">
    <citation type="submission" date="2021-09" db="EMBL/GenBank/DDBJ databases">
        <authorList>
            <person name="Gilroy R."/>
        </authorList>
    </citation>
    <scope>NUCLEOTIDE SEQUENCE</scope>
    <source>
        <strain evidence="3">CHK55-1828</strain>
    </source>
</reference>
<evidence type="ECO:0000259" key="2">
    <source>
        <dbReference type="Pfam" id="PF03235"/>
    </source>
</evidence>
<evidence type="ECO:0000313" key="4">
    <source>
        <dbReference type="Proteomes" id="UP000717835"/>
    </source>
</evidence>
<dbReference type="Proteomes" id="UP000717835">
    <property type="component" value="Unassembled WGS sequence"/>
</dbReference>
<evidence type="ECO:0000256" key="1">
    <source>
        <dbReference type="SAM" id="MobiDB-lite"/>
    </source>
</evidence>
<evidence type="ECO:0000313" key="3">
    <source>
        <dbReference type="EMBL" id="HJF91246.1"/>
    </source>
</evidence>
<comment type="caution">
    <text evidence="3">The sequence shown here is derived from an EMBL/GenBank/DDBJ whole genome shotgun (WGS) entry which is preliminary data.</text>
</comment>
<dbReference type="RefSeq" id="WP_276826198.1">
    <property type="nucleotide sequence ID" value="NZ_DYVX01000017.1"/>
</dbReference>
<accession>A0A921HUR6</accession>
<feature type="region of interest" description="Disordered" evidence="1">
    <location>
        <begin position="1"/>
        <end position="22"/>
    </location>
</feature>